<dbReference type="AlphaFoldDB" id="A0AAV9SVY9"/>
<dbReference type="Pfam" id="PF00067">
    <property type="entry name" value="p450"/>
    <property type="match status" value="1"/>
</dbReference>
<comment type="caution">
    <text evidence="10">The sequence shown here is derived from an EMBL/GenBank/DDBJ whole genome shotgun (WGS) entry which is preliminary data.</text>
</comment>
<keyword evidence="5 7" id="KW-0408">Iron</keyword>
<dbReference type="EMBL" id="JASAOK010000046">
    <property type="protein sequence ID" value="KAK6211327.1"/>
    <property type="molecule type" value="Genomic_DNA"/>
</dbReference>
<keyword evidence="12" id="KW-1185">Reference proteome</keyword>
<organism evidence="10 12">
    <name type="scientific">Colletotrichum tabaci</name>
    <dbReference type="NCBI Taxonomy" id="1209068"/>
    <lineage>
        <taxon>Eukaryota</taxon>
        <taxon>Fungi</taxon>
        <taxon>Dikarya</taxon>
        <taxon>Ascomycota</taxon>
        <taxon>Pezizomycotina</taxon>
        <taxon>Sordariomycetes</taxon>
        <taxon>Hypocreomycetidae</taxon>
        <taxon>Glomerellales</taxon>
        <taxon>Glomerellaceae</taxon>
        <taxon>Colletotrichum</taxon>
        <taxon>Colletotrichum destructivum species complex</taxon>
    </lineage>
</organism>
<dbReference type="PRINTS" id="PR00465">
    <property type="entry name" value="EP450IV"/>
</dbReference>
<keyword evidence="9" id="KW-1133">Transmembrane helix</keyword>
<comment type="similarity">
    <text evidence="2 8">Belongs to the cytochrome P450 family.</text>
</comment>
<evidence type="ECO:0000256" key="9">
    <source>
        <dbReference type="SAM" id="Phobius"/>
    </source>
</evidence>
<keyword evidence="9" id="KW-0472">Membrane</keyword>
<evidence type="ECO:0000313" key="10">
    <source>
        <dbReference type="EMBL" id="KAK6208281.1"/>
    </source>
</evidence>
<reference evidence="10 12" key="1">
    <citation type="submission" date="2023-04" db="EMBL/GenBank/DDBJ databases">
        <title>Colletotrichum tabacum stain YC1 causing leaf anthracnose on Nicotiana tabacum(L.) cv.</title>
        <authorList>
            <person name="Ji Z."/>
            <person name="Wang M."/>
            <person name="Zhang J."/>
            <person name="Wang N."/>
            <person name="Zhou Z."/>
        </authorList>
    </citation>
    <scope>NUCLEOTIDE SEQUENCE [LARGE SCALE GENOMIC DNA]</scope>
    <source>
        <strain evidence="10 12">YC1</strain>
    </source>
</reference>
<dbReference type="InterPro" id="IPR002403">
    <property type="entry name" value="Cyt_P450_E_grp-IV"/>
</dbReference>
<dbReference type="GO" id="GO:0020037">
    <property type="term" value="F:heme binding"/>
    <property type="evidence" value="ECO:0007669"/>
    <property type="project" value="InterPro"/>
</dbReference>
<proteinExistence type="inferred from homology"/>
<dbReference type="EMBL" id="JASAOK010000051">
    <property type="protein sequence ID" value="KAK6208281.1"/>
    <property type="molecule type" value="Genomic_DNA"/>
</dbReference>
<evidence type="ECO:0000256" key="5">
    <source>
        <dbReference type="ARBA" id="ARBA00023004"/>
    </source>
</evidence>
<dbReference type="InterPro" id="IPR036396">
    <property type="entry name" value="Cyt_P450_sf"/>
</dbReference>
<dbReference type="Gene3D" id="1.10.630.10">
    <property type="entry name" value="Cytochrome P450"/>
    <property type="match status" value="1"/>
</dbReference>
<evidence type="ECO:0000256" key="7">
    <source>
        <dbReference type="PIRSR" id="PIRSR602403-1"/>
    </source>
</evidence>
<comment type="cofactor">
    <cofactor evidence="1 7">
        <name>heme</name>
        <dbReference type="ChEBI" id="CHEBI:30413"/>
    </cofactor>
</comment>
<dbReference type="GO" id="GO:0004497">
    <property type="term" value="F:monooxygenase activity"/>
    <property type="evidence" value="ECO:0007669"/>
    <property type="project" value="UniProtKB-KW"/>
</dbReference>
<dbReference type="CDD" id="cd11041">
    <property type="entry name" value="CYP503A1-like"/>
    <property type="match status" value="1"/>
</dbReference>
<protein>
    <submittedName>
        <fullName evidence="10">Cytochrome P450</fullName>
    </submittedName>
</protein>
<dbReference type="SUPFAM" id="SSF48264">
    <property type="entry name" value="Cytochrome P450"/>
    <property type="match status" value="1"/>
</dbReference>
<evidence type="ECO:0000313" key="11">
    <source>
        <dbReference type="EMBL" id="KAK6211327.1"/>
    </source>
</evidence>
<feature type="transmembrane region" description="Helical" evidence="9">
    <location>
        <begin position="12"/>
        <end position="32"/>
    </location>
</feature>
<evidence type="ECO:0000256" key="1">
    <source>
        <dbReference type="ARBA" id="ARBA00001971"/>
    </source>
</evidence>
<dbReference type="GO" id="GO:0016705">
    <property type="term" value="F:oxidoreductase activity, acting on paired donors, with incorporation or reduction of molecular oxygen"/>
    <property type="evidence" value="ECO:0007669"/>
    <property type="project" value="InterPro"/>
</dbReference>
<dbReference type="Proteomes" id="UP001327957">
    <property type="component" value="Unassembled WGS sequence"/>
</dbReference>
<dbReference type="GO" id="GO:0005506">
    <property type="term" value="F:iron ion binding"/>
    <property type="evidence" value="ECO:0007669"/>
    <property type="project" value="InterPro"/>
</dbReference>
<keyword evidence="4 8" id="KW-0560">Oxidoreductase</keyword>
<dbReference type="PANTHER" id="PTHR46206:SF7">
    <property type="entry name" value="P450, PUTATIVE (EUROFUNG)-RELATED"/>
    <property type="match status" value="1"/>
</dbReference>
<evidence type="ECO:0000313" key="12">
    <source>
        <dbReference type="Proteomes" id="UP001327957"/>
    </source>
</evidence>
<name>A0AAV9SVY9_9PEZI</name>
<keyword evidence="3 7" id="KW-0479">Metal-binding</keyword>
<gene>
    <name evidence="11" type="ORF">QIS74_10591</name>
    <name evidence="10" type="ORF">QIS74_12481</name>
</gene>
<accession>A0AAV9SVY9</accession>
<keyword evidence="6 8" id="KW-0503">Monooxygenase</keyword>
<evidence type="ECO:0000256" key="2">
    <source>
        <dbReference type="ARBA" id="ARBA00010617"/>
    </source>
</evidence>
<dbReference type="PROSITE" id="PS00086">
    <property type="entry name" value="CYTOCHROME_P450"/>
    <property type="match status" value="1"/>
</dbReference>
<dbReference type="InterPro" id="IPR017972">
    <property type="entry name" value="Cyt_P450_CS"/>
</dbReference>
<feature type="binding site" description="axial binding residue" evidence="7">
    <location>
        <position position="463"/>
    </location>
    <ligand>
        <name>heme</name>
        <dbReference type="ChEBI" id="CHEBI:30413"/>
    </ligand>
    <ligandPart>
        <name>Fe</name>
        <dbReference type="ChEBI" id="CHEBI:18248"/>
    </ligandPart>
</feature>
<dbReference type="InterPro" id="IPR001128">
    <property type="entry name" value="Cyt_P450"/>
</dbReference>
<dbReference type="PANTHER" id="PTHR46206">
    <property type="entry name" value="CYTOCHROME P450"/>
    <property type="match status" value="1"/>
</dbReference>
<evidence type="ECO:0000256" key="4">
    <source>
        <dbReference type="ARBA" id="ARBA00023002"/>
    </source>
</evidence>
<keyword evidence="7 8" id="KW-0349">Heme</keyword>
<keyword evidence="9" id="KW-0812">Transmembrane</keyword>
<evidence type="ECO:0000256" key="6">
    <source>
        <dbReference type="ARBA" id="ARBA00023033"/>
    </source>
</evidence>
<evidence type="ECO:0000256" key="3">
    <source>
        <dbReference type="ARBA" id="ARBA00022723"/>
    </source>
</evidence>
<sequence length="519" mass="59751">MIGFLDQLPITWLLLGGGLCGLIYFIRLHAIWPFDNDVRPASREELEHIPEVRFEGDNSPERQRLETKSLLQIGYDKYLRHGLPFRIRHPVGELGYEVFLPLKYLDEVKRAPMSLFSFEAYSEKSALLNYIHAPRQTDAAAQVVRVEMNRSLGAMLDDIWHEGRIYLEDNVPTEWTTVAVYPFLCSFVSRDTSVALVGTSLCRNTKWQEIVIQTTIATFSASNIVKDNYSPRWRWLANWSESIQRDLKKIRKDSHELLAPLYKERQDAMANEGYSADASAPYRDIIWWLLGSKQPDRSLTGIVESELFLSMTSIHTTSATLYSILCDWIAHPEYHEDIKCEVNECLAKVKANNGKWTLQLLASMRRLDSFFKESARVHPLGFISTQRYSLKPHTFKDGFHLPAGTTLMYDIDGTNFDPDNYPDPHTFDGYRFLRLREEVDPNRFHYASVSDTALGFGAGLHACPGRFLSAVIMKFFLIQFMTNYEIRYEHGGIERPPSIYNDLASRLDPTLKVQVRRVA</sequence>
<evidence type="ECO:0000256" key="8">
    <source>
        <dbReference type="RuleBase" id="RU000461"/>
    </source>
</evidence>